<sequence length="344" mass="40263">MALEYTVHVTIRSTRSLFCAAFGFAPKRPVTFSIILNLEPCMEKTLQSGWFDIFRKKLIAEFYLDVRKVKNYQPDISPIVYCCLQHRRVTPKPRNVILSKKLQESSWATNTEWMSLQESIKKGDDINGYMSKNINDWQAIDYLLYTCNISHFHLYKNKKGGVRESLVFGVFTKEFFYALDIGDHNDLYKADYLVSIASSNWPDLDIFRVKEVAGKTEAEFNPKEFKRTANDPNLQYNMIAPTCFIDHNGQRKELDNHQNTALISFELNGIKIGKIPFKVYCAYINEIKYLEELDVRLYERYGAKKMSLEIDAKKKNYSVEIHLQRSKKLNYKIPKTFITCSLYY</sequence>
<dbReference type="EMBL" id="JH393258">
    <property type="protein sequence ID" value="EHJ92186.1"/>
    <property type="molecule type" value="Genomic_DNA"/>
</dbReference>
<dbReference type="Proteomes" id="UP000005756">
    <property type="component" value="Unassembled WGS sequence"/>
</dbReference>
<evidence type="ECO:0000313" key="3">
    <source>
        <dbReference type="Proteomes" id="UP000005756"/>
    </source>
</evidence>
<keyword evidence="4" id="KW-1185">Reference proteome</keyword>
<name>A0A265DT50_9GAMM</name>
<accession>A0A265DT50</accession>
<reference evidence="1 3" key="1">
    <citation type="submission" date="2011-10" db="EMBL/GenBank/DDBJ databases">
        <authorList>
            <person name="Quillaguamn J."/>
            <person name="Guzmn D."/>
            <person name="Balderrama-Subieta A."/>
            <person name="Cardona-Ortuo C."/>
            <person name="Guevara-Martnez M."/>
            <person name="Callisaya-Quispe N."/>
        </authorList>
    </citation>
    <scope>NUCLEOTIDE SEQUENCE [LARGE SCALE GENOMIC DNA]</scope>
    <source>
        <strain evidence="1 3">LC1</strain>
    </source>
</reference>
<reference evidence="2 4" key="2">
    <citation type="submission" date="2017-07" db="EMBL/GenBank/DDBJ databases">
        <title>Shotgun whole genome sequences of three halophilic bacterial isolates.</title>
        <authorList>
            <person name="Pozzo T."/>
            <person name="Higdon S.M."/>
            <person name="Quillaguaman J."/>
        </authorList>
    </citation>
    <scope>NUCLEOTIDE SEQUENCE [LARGE SCALE GENOMIC DNA]</scope>
    <source>
        <strain evidence="2 4">LC1</strain>
    </source>
</reference>
<dbReference type="AlphaFoldDB" id="A0A265DT50"/>
<gene>
    <name evidence="2" type="ORF">CE457_19030</name>
    <name evidence="1" type="ORF">KUC_2131</name>
</gene>
<dbReference type="Proteomes" id="UP000216538">
    <property type="component" value="Unassembled WGS sequence"/>
</dbReference>
<evidence type="ECO:0000313" key="4">
    <source>
        <dbReference type="Proteomes" id="UP000216538"/>
    </source>
</evidence>
<evidence type="ECO:0000313" key="1">
    <source>
        <dbReference type="EMBL" id="EHJ92186.1"/>
    </source>
</evidence>
<organism evidence="1 3">
    <name type="scientific">Vreelandella boliviensis LC1</name>
    <dbReference type="NCBI Taxonomy" id="1072583"/>
    <lineage>
        <taxon>Bacteria</taxon>
        <taxon>Pseudomonadati</taxon>
        <taxon>Pseudomonadota</taxon>
        <taxon>Gammaproteobacteria</taxon>
        <taxon>Oceanospirillales</taxon>
        <taxon>Halomonadaceae</taxon>
        <taxon>Vreelandella</taxon>
    </lineage>
</organism>
<evidence type="ECO:0000313" key="2">
    <source>
        <dbReference type="EMBL" id="OZT72511.1"/>
    </source>
</evidence>
<protein>
    <submittedName>
        <fullName evidence="1">Uncharacterized protein</fullName>
    </submittedName>
</protein>
<dbReference type="EMBL" id="NPEY01000030">
    <property type="protein sequence ID" value="OZT72511.1"/>
    <property type="molecule type" value="Genomic_DNA"/>
</dbReference>
<proteinExistence type="predicted"/>